<name>A0AAV9WT71_9PEZI</name>
<protein>
    <submittedName>
        <fullName evidence="1">Uncharacterized protein</fullName>
    </submittedName>
</protein>
<reference evidence="1 2" key="1">
    <citation type="submission" date="2019-10" db="EMBL/GenBank/DDBJ databases">
        <authorList>
            <person name="Palmer J.M."/>
        </authorList>
    </citation>
    <scope>NUCLEOTIDE SEQUENCE [LARGE SCALE GENOMIC DNA]</scope>
    <source>
        <strain evidence="1 2">TWF694</strain>
    </source>
</reference>
<evidence type="ECO:0000313" key="1">
    <source>
        <dbReference type="EMBL" id="KAK6523100.1"/>
    </source>
</evidence>
<comment type="caution">
    <text evidence="1">The sequence shown here is derived from an EMBL/GenBank/DDBJ whole genome shotgun (WGS) entry which is preliminary data.</text>
</comment>
<dbReference type="InterPro" id="IPR021476">
    <property type="entry name" value="Egh16-like"/>
</dbReference>
<dbReference type="PANTHER" id="PTHR34618">
    <property type="entry name" value="SURFACE PROTEIN MAS1, PUTATIVE-RELATED"/>
    <property type="match status" value="1"/>
</dbReference>
<dbReference type="EMBL" id="JAVHJO010000019">
    <property type="protein sequence ID" value="KAK6523100.1"/>
    <property type="molecule type" value="Genomic_DNA"/>
</dbReference>
<proteinExistence type="predicted"/>
<dbReference type="Proteomes" id="UP001365542">
    <property type="component" value="Unassembled WGS sequence"/>
</dbReference>
<dbReference type="AlphaFoldDB" id="A0AAV9WT71"/>
<accession>A0AAV9WT71</accession>
<dbReference type="PANTHER" id="PTHR34618:SF1">
    <property type="entry name" value="SECRETED PROTEIN"/>
    <property type="match status" value="1"/>
</dbReference>
<organism evidence="1 2">
    <name type="scientific">Orbilia ellipsospora</name>
    <dbReference type="NCBI Taxonomy" id="2528407"/>
    <lineage>
        <taxon>Eukaryota</taxon>
        <taxon>Fungi</taxon>
        <taxon>Dikarya</taxon>
        <taxon>Ascomycota</taxon>
        <taxon>Pezizomycotina</taxon>
        <taxon>Orbiliomycetes</taxon>
        <taxon>Orbiliales</taxon>
        <taxon>Orbiliaceae</taxon>
        <taxon>Orbilia</taxon>
    </lineage>
</organism>
<sequence length="175" mass="18649">MRDTTYFNQGSMSLWKGCGATIQSGNLDPATLIPQFVAKNKVAQAVAGGMIVMVLHQVHGDGDGPFVCGIDTAGTGLKGSWSKLSIFTQVPGQSPAENNRVAWPWPLVVKLPEDLTCSGVYGTKENICLIRCQNYATTAPFGGCVPFELVPSFDGTSGQYPIRGGSLMRQQSGNY</sequence>
<gene>
    <name evidence="1" type="ORF">TWF694_005998</name>
</gene>
<dbReference type="Pfam" id="PF11327">
    <property type="entry name" value="Egh16-like"/>
    <property type="match status" value="1"/>
</dbReference>
<keyword evidence="2" id="KW-1185">Reference proteome</keyword>
<evidence type="ECO:0000313" key="2">
    <source>
        <dbReference type="Proteomes" id="UP001365542"/>
    </source>
</evidence>